<sequence length="718" mass="77641">MAARLHSPFSQLHRLSRSRRFHIASSQFDRAFDRRGIPAVGADFLSKLRAQSVSYIESFDPSAWSTDPVSTLLHGAALRGGAEQTTVDAFGQPNGLLVHATDAQLEEVVAHLRGYVPPRRDYRKEVRALEAEVFALEGGWPAFLVGNQAIDFKKQDGLTEIEEAVQANEVERRLLDLLLEEEAAGRVEVGRAPAYVGCVSNFSNFLDLCRKGFRNLEAGVPLVILSRSNTTQHMYRWTQMLLQLMPKHGIDLGMVTYVAASKEQQAQLFSRGKPDSPAYYTCSRAIARTLTSLHGGVVASTGGPNTLVATRWTPAVAAAVRLSAAIENAGQCTALRHAVVNCSAEQVEEMLGGVAVSDGPAEALRNGEFGSVFPFAGKVFERVEGYEVAANAAYRVSSSLPPDDIKEQWRQVYVDVTSPGVDVATPAFVDKLCQWLVAHQPITVAVNADDADFALAKRIFEQTAQVVFTVGSNDSPALTCQARPQDGEVFGELPVRRELAAHTKFPVFVPTPTPGYNTSYASSYLTSVGHGWDAAGLPAPVATLAACVSSDEVRGYMRLTAEYLLDACAQNPKVGANPGGRTALYGLQTTPRNGQLNYIRCGEQTRLDDVGPHLLPFVMTNAWEQVKLSVAPGNAALATALEAAGVAVVSEAEAEFEARVAAERPYNVILPSLKGFPLVGQFTSLLLCVGHIKSVKPNDQQFIDAFRTSPKWLSIRTA</sequence>
<proteinExistence type="predicted"/>
<dbReference type="AlphaFoldDB" id="A0AB34JSH0"/>
<dbReference type="EMBL" id="JBGBPQ010000005">
    <property type="protein sequence ID" value="KAL1523918.1"/>
    <property type="molecule type" value="Genomic_DNA"/>
</dbReference>
<dbReference type="Proteomes" id="UP001515480">
    <property type="component" value="Unassembled WGS sequence"/>
</dbReference>
<evidence type="ECO:0000313" key="1">
    <source>
        <dbReference type="EMBL" id="KAL1523918.1"/>
    </source>
</evidence>
<gene>
    <name evidence="1" type="ORF">AB1Y20_018837</name>
</gene>
<keyword evidence="2" id="KW-1185">Reference proteome</keyword>
<accession>A0AB34JSH0</accession>
<organism evidence="1 2">
    <name type="scientific">Prymnesium parvum</name>
    <name type="common">Toxic golden alga</name>
    <dbReference type="NCBI Taxonomy" id="97485"/>
    <lineage>
        <taxon>Eukaryota</taxon>
        <taxon>Haptista</taxon>
        <taxon>Haptophyta</taxon>
        <taxon>Prymnesiophyceae</taxon>
        <taxon>Prymnesiales</taxon>
        <taxon>Prymnesiaceae</taxon>
        <taxon>Prymnesium</taxon>
    </lineage>
</organism>
<name>A0AB34JSH0_PRYPA</name>
<reference evidence="1 2" key="1">
    <citation type="journal article" date="2024" name="Science">
        <title>Giant polyketide synthase enzymes in the biosynthesis of giant marine polyether toxins.</title>
        <authorList>
            <person name="Fallon T.R."/>
            <person name="Shende V.V."/>
            <person name="Wierzbicki I.H."/>
            <person name="Pendleton A.L."/>
            <person name="Watervoot N.F."/>
            <person name="Auber R.P."/>
            <person name="Gonzalez D.J."/>
            <person name="Wisecaver J.H."/>
            <person name="Moore B.S."/>
        </authorList>
    </citation>
    <scope>NUCLEOTIDE SEQUENCE [LARGE SCALE GENOMIC DNA]</scope>
    <source>
        <strain evidence="1 2">12B1</strain>
    </source>
</reference>
<comment type="caution">
    <text evidence="1">The sequence shown here is derived from an EMBL/GenBank/DDBJ whole genome shotgun (WGS) entry which is preliminary data.</text>
</comment>
<evidence type="ECO:0000313" key="2">
    <source>
        <dbReference type="Proteomes" id="UP001515480"/>
    </source>
</evidence>
<protein>
    <submittedName>
        <fullName evidence="1">Uncharacterized protein</fullName>
    </submittedName>
</protein>